<keyword evidence="2" id="KW-0378">Hydrolase</keyword>
<protein>
    <submittedName>
        <fullName evidence="4">Beta-lactamase/transpeptidase-like protein</fullName>
    </submittedName>
</protein>
<dbReference type="InterPro" id="IPR012338">
    <property type="entry name" value="Beta-lactam/transpept-like"/>
</dbReference>
<dbReference type="Proteomes" id="UP000193218">
    <property type="component" value="Unassembled WGS sequence"/>
</dbReference>
<dbReference type="PANTHER" id="PTHR43283">
    <property type="entry name" value="BETA-LACTAMASE-RELATED"/>
    <property type="match status" value="1"/>
</dbReference>
<name>A0A1Y1URA2_9TREE</name>
<dbReference type="Pfam" id="PF00144">
    <property type="entry name" value="Beta-lactamase"/>
    <property type="match status" value="1"/>
</dbReference>
<dbReference type="GeneID" id="33556559"/>
<dbReference type="PANTHER" id="PTHR43283:SF17">
    <property type="entry name" value="(LOVD), PUTATIVE (AFU_ORTHOLOGUE AFUA_5G00920)-RELATED"/>
    <property type="match status" value="1"/>
</dbReference>
<dbReference type="InterPro" id="IPR050789">
    <property type="entry name" value="Diverse_Enzym_Activities"/>
</dbReference>
<dbReference type="Gene3D" id="3.40.710.10">
    <property type="entry name" value="DD-peptidase/beta-lactamase superfamily"/>
    <property type="match status" value="1"/>
</dbReference>
<proteinExistence type="inferred from homology"/>
<reference evidence="4 5" key="1">
    <citation type="submission" date="2017-03" db="EMBL/GenBank/DDBJ databases">
        <title>Widespread Adenine N6-methylation of Active Genes in Fungi.</title>
        <authorList>
            <consortium name="DOE Joint Genome Institute"/>
            <person name="Mondo S.J."/>
            <person name="Dannebaum R.O."/>
            <person name="Kuo R.C."/>
            <person name="Louie K.B."/>
            <person name="Bewick A.J."/>
            <person name="Labutti K."/>
            <person name="Haridas S."/>
            <person name="Kuo A."/>
            <person name="Salamov A."/>
            <person name="Ahrendt S.R."/>
            <person name="Lau R."/>
            <person name="Bowen B.P."/>
            <person name="Lipzen A."/>
            <person name="Sullivan W."/>
            <person name="Andreopoulos W.B."/>
            <person name="Clum A."/>
            <person name="Lindquist E."/>
            <person name="Daum C."/>
            <person name="Northen T.R."/>
            <person name="Ramamoorthy G."/>
            <person name="Schmitz R.J."/>
            <person name="Gryganskyi A."/>
            <person name="Culley D."/>
            <person name="Magnuson J."/>
            <person name="James T.Y."/>
            <person name="O'Malley M.A."/>
            <person name="Stajich J.E."/>
            <person name="Spatafora J.W."/>
            <person name="Visel A."/>
            <person name="Grigoriev I.V."/>
        </authorList>
    </citation>
    <scope>NUCLEOTIDE SEQUENCE [LARGE SCALE GENOMIC DNA]</scope>
    <source>
        <strain evidence="4 5">NRRL Y-17943</strain>
    </source>
</reference>
<dbReference type="SUPFAM" id="SSF56601">
    <property type="entry name" value="beta-lactamase/transpeptidase-like"/>
    <property type="match status" value="1"/>
</dbReference>
<accession>A0A1Y1URA2</accession>
<feature type="domain" description="Beta-lactamase-related" evidence="3">
    <location>
        <begin position="30"/>
        <end position="397"/>
    </location>
</feature>
<gene>
    <name evidence="4" type="ORF">BD324DRAFT_615704</name>
</gene>
<dbReference type="STRING" id="4999.A0A1Y1URA2"/>
<dbReference type="AlphaFoldDB" id="A0A1Y1URA2"/>
<evidence type="ECO:0000313" key="4">
    <source>
        <dbReference type="EMBL" id="ORX39966.1"/>
    </source>
</evidence>
<organism evidence="4 5">
    <name type="scientific">Kockovaella imperatae</name>
    <dbReference type="NCBI Taxonomy" id="4999"/>
    <lineage>
        <taxon>Eukaryota</taxon>
        <taxon>Fungi</taxon>
        <taxon>Dikarya</taxon>
        <taxon>Basidiomycota</taxon>
        <taxon>Agaricomycotina</taxon>
        <taxon>Tremellomycetes</taxon>
        <taxon>Tremellales</taxon>
        <taxon>Cuniculitremaceae</taxon>
        <taxon>Kockovaella</taxon>
    </lineage>
</organism>
<comment type="caution">
    <text evidence="4">The sequence shown here is derived from an EMBL/GenBank/DDBJ whole genome shotgun (WGS) entry which is preliminary data.</text>
</comment>
<dbReference type="InterPro" id="IPR001466">
    <property type="entry name" value="Beta-lactam-related"/>
</dbReference>
<dbReference type="GO" id="GO:0016787">
    <property type="term" value="F:hydrolase activity"/>
    <property type="evidence" value="ECO:0007669"/>
    <property type="project" value="UniProtKB-KW"/>
</dbReference>
<comment type="similarity">
    <text evidence="1">Belongs to the class-A beta-lactamase family.</text>
</comment>
<evidence type="ECO:0000256" key="1">
    <source>
        <dbReference type="ARBA" id="ARBA00009009"/>
    </source>
</evidence>
<sequence>MTVAMSELASRMKSFEAVSQAATSAKDPEAILGLAGVIWDDKGETTYASFFGRQKLATGSPPLNLETTFSLYSAGKFLTHIAAMQLVQAGLIDLDEPIERHVPEFKDMPLIYLSRSDDAASITLTNSNPRGYTTRPAGRSLTLRHFLTNSTGIMGEDHPLATSWETHAVPGSPERPVWPEDTKPIIKLCWRPLIHEPGDGWNYGHEVHFLQVIIESVSGQSFQSYMKEKVFDVLALDSTTYLPANRQDVLERQLEMVERVDGLLRSAMDAVNGLTCSLNDVGKIMLDLTCSQPRLLDVKTRAMLYRSGLEGQALEGFRAQAGEFAKQLELKDATAVNYSLAGVMLVTEDGQNVPAGTLTWDGMANVAWATNLHLGISTVFATQLLPEYDEHSMRPRLEFFRGAFGAQQHRI</sequence>
<evidence type="ECO:0000259" key="3">
    <source>
        <dbReference type="Pfam" id="PF00144"/>
    </source>
</evidence>
<dbReference type="EMBL" id="NBSH01000002">
    <property type="protein sequence ID" value="ORX39966.1"/>
    <property type="molecule type" value="Genomic_DNA"/>
</dbReference>
<dbReference type="InParanoid" id="A0A1Y1URA2"/>
<dbReference type="RefSeq" id="XP_021873751.1">
    <property type="nucleotide sequence ID" value="XM_022014751.1"/>
</dbReference>
<dbReference type="OrthoDB" id="428260at2759"/>
<evidence type="ECO:0000256" key="2">
    <source>
        <dbReference type="ARBA" id="ARBA00022801"/>
    </source>
</evidence>
<keyword evidence="5" id="KW-1185">Reference proteome</keyword>
<evidence type="ECO:0000313" key="5">
    <source>
        <dbReference type="Proteomes" id="UP000193218"/>
    </source>
</evidence>